<sequence length="300" mass="34438">MLVSGRISEFTIPDLISRFQPDLIFSEGWGEENDAAWKQEFIGKQVKESGIPHIYWAVEDPHFTLDFSLPLIVRMKPDFVFTLSEPLINFYKKLGIRAAHLDFGFEPSIHHPSSDSEYSCSVAVVANAYPHVLKQSPNHYRNISLQTLIKPLLKENIRVDFWGQDWDKMGDVLGVDIPKNWIHGYLPYREAYKIYNSSQIIIGPQNYKSQVTQRTYEILGSGGFLLTSDTPGVRDLFQHGEDLVVSASEEQTIELVRYYLDHPEECKKISKQGHQTVSKHSYQNRAKQVIQIILDEGILK</sequence>
<dbReference type="Gene3D" id="3.40.50.2000">
    <property type="entry name" value="Glycogen Phosphorylase B"/>
    <property type="match status" value="1"/>
</dbReference>
<keyword evidence="3" id="KW-0808">Transferase</keyword>
<feature type="domain" description="Spore protein YkvP N-terminal" evidence="1">
    <location>
        <begin position="3"/>
        <end position="83"/>
    </location>
</feature>
<dbReference type="InterPro" id="IPR055259">
    <property type="entry name" value="YkvP/CgeB_Glyco_trans-like"/>
</dbReference>
<dbReference type="Pfam" id="PF12996">
    <property type="entry name" value="DUF3880"/>
    <property type="match status" value="1"/>
</dbReference>
<evidence type="ECO:0000259" key="2">
    <source>
        <dbReference type="Pfam" id="PF13524"/>
    </source>
</evidence>
<protein>
    <submittedName>
        <fullName evidence="3">Glycosyltransferase</fullName>
        <ecNumber evidence="3">2.4.-.-</ecNumber>
    </submittedName>
</protein>
<evidence type="ECO:0000259" key="1">
    <source>
        <dbReference type="Pfam" id="PF12996"/>
    </source>
</evidence>
<dbReference type="SUPFAM" id="SSF53756">
    <property type="entry name" value="UDP-Glycosyltransferase/glycogen phosphorylase"/>
    <property type="match status" value="1"/>
</dbReference>
<keyword evidence="4" id="KW-1185">Reference proteome</keyword>
<accession>A0ABT0W9L5</accession>
<organism evidence="3 4">
    <name type="scientific">Neobacillus pocheonensis</name>
    <dbReference type="NCBI Taxonomy" id="363869"/>
    <lineage>
        <taxon>Bacteria</taxon>
        <taxon>Bacillati</taxon>
        <taxon>Bacillota</taxon>
        <taxon>Bacilli</taxon>
        <taxon>Bacillales</taxon>
        <taxon>Bacillaceae</taxon>
        <taxon>Neobacillus</taxon>
    </lineage>
</organism>
<proteinExistence type="predicted"/>
<dbReference type="GO" id="GO:0016757">
    <property type="term" value="F:glycosyltransferase activity"/>
    <property type="evidence" value="ECO:0007669"/>
    <property type="project" value="UniProtKB-KW"/>
</dbReference>
<dbReference type="EC" id="2.4.-.-" evidence="3"/>
<feature type="domain" description="Spore protein YkvP/CgeB glycosyl transferase-like" evidence="2">
    <location>
        <begin position="146"/>
        <end position="290"/>
    </location>
</feature>
<dbReference type="Pfam" id="PF13524">
    <property type="entry name" value="Glyco_trans_1_2"/>
    <property type="match status" value="1"/>
</dbReference>
<evidence type="ECO:0000313" key="4">
    <source>
        <dbReference type="Proteomes" id="UP001523262"/>
    </source>
</evidence>
<dbReference type="InterPro" id="IPR024542">
    <property type="entry name" value="YkvP_N"/>
</dbReference>
<gene>
    <name evidence="3" type="ORF">NDK43_12270</name>
</gene>
<comment type="caution">
    <text evidence="3">The sequence shown here is derived from an EMBL/GenBank/DDBJ whole genome shotgun (WGS) entry which is preliminary data.</text>
</comment>
<evidence type="ECO:0000313" key="3">
    <source>
        <dbReference type="EMBL" id="MCM2533021.1"/>
    </source>
</evidence>
<keyword evidence="3" id="KW-0328">Glycosyltransferase</keyword>
<dbReference type="Proteomes" id="UP001523262">
    <property type="component" value="Unassembled WGS sequence"/>
</dbReference>
<reference evidence="3 4" key="1">
    <citation type="submission" date="2022-06" db="EMBL/GenBank/DDBJ databases">
        <authorList>
            <person name="Jeon C.O."/>
        </authorList>
    </citation>
    <scope>NUCLEOTIDE SEQUENCE [LARGE SCALE GENOMIC DNA]</scope>
    <source>
        <strain evidence="3 4">KCTC 13943</strain>
    </source>
</reference>
<dbReference type="EMBL" id="JAMQCR010000001">
    <property type="protein sequence ID" value="MCM2533021.1"/>
    <property type="molecule type" value="Genomic_DNA"/>
</dbReference>
<name>A0ABT0W9L5_9BACI</name>